<dbReference type="AlphaFoldDB" id="A0A1Y1JL08"/>
<organism evidence="5 6">
    <name type="scientific">Plasmodium gonderi</name>
    <dbReference type="NCBI Taxonomy" id="77519"/>
    <lineage>
        <taxon>Eukaryota</taxon>
        <taxon>Sar</taxon>
        <taxon>Alveolata</taxon>
        <taxon>Apicomplexa</taxon>
        <taxon>Aconoidasida</taxon>
        <taxon>Haemosporida</taxon>
        <taxon>Plasmodiidae</taxon>
        <taxon>Plasmodium</taxon>
        <taxon>Plasmodium (Plasmodium)</taxon>
    </lineage>
</organism>
<proteinExistence type="predicted"/>
<comment type="caution">
    <text evidence="5">The sequence shown here is derived from an EMBL/GenBank/DDBJ whole genome shotgun (WGS) entry which is preliminary data.</text>
</comment>
<feature type="compositionally biased region" description="Basic and acidic residues" evidence="3">
    <location>
        <begin position="1011"/>
        <end position="1074"/>
    </location>
</feature>
<dbReference type="GO" id="GO:0006508">
    <property type="term" value="P:proteolysis"/>
    <property type="evidence" value="ECO:0007669"/>
    <property type="project" value="InterPro"/>
</dbReference>
<evidence type="ECO:0000256" key="4">
    <source>
        <dbReference type="SAM" id="SignalP"/>
    </source>
</evidence>
<evidence type="ECO:0000313" key="6">
    <source>
        <dbReference type="Proteomes" id="UP000195521"/>
    </source>
</evidence>
<reference evidence="6" key="1">
    <citation type="submission" date="2017-04" db="EMBL/GenBank/DDBJ databases">
        <title>Plasmodium gonderi genome.</title>
        <authorList>
            <person name="Arisue N."/>
            <person name="Honma H."/>
            <person name="Kawai S."/>
            <person name="Tougan T."/>
            <person name="Tanabe K."/>
            <person name="Horii T."/>
        </authorList>
    </citation>
    <scope>NUCLEOTIDE SEQUENCE [LARGE SCALE GENOMIC DNA]</scope>
    <source>
        <strain evidence="6">ATCC 30045</strain>
    </source>
</reference>
<sequence>MFFSKERHQCVLFATIFFIIISLLQFCDDVVVHWEGSKCVSRNVNGRILYEGKSSTLAKEIPNYSSRSFNIPSFAEIKVKDHQDKIEEDEDHEAKWGSRVFSSGDDYYQNCDETGKNTNFFKKLYRSMKNLLGFVSYDTNWCLEFEELKKFYGDLAYMMQNNMSVDKTQVCLIDTGIDVKDKLIRHFLKAYNVGYEGSDEPANPDELIENSEWNRYIHVQDILSSSFRNGKDIQYDAISTEMCNSRNYSNCESKDVDDIDNHGTFLANTVIRGDLLREKKVYRKTTELFICKAFGDKKKLNSHLVPLVKCLEYCRDRNVKIIHVSYNVQVKSEKLIQVMEDLRRANIIVVSPSQQVYDTPSMRRTMGESEVAESGKSNVAKSGKSDVGESSKSDVGESSKSDVGESSKSNVGESSKSDVGESSKSDVGESSKSDVGESSKSDVEEHREEFDAGKLYPSSFAGNFENVFSVGALKNPPRGEGPVVEINTNSFDNQTERKISRTTGNITQVQSYNKENTTLFNFGYNKRSIFQKYSSPMRKDERGYASANFVNTLVVMLNINPKLSMRGIRKILKKSLVQRSELKGLSAWGGYVNLFKVIEDTLRERKKIYETFFQELNTDDDENGSDEEEVKTSHIKGSAQKSALQRLEDVEVHLEDRTERQHIQEERSYDNLITEKVILNFDEEFNKGKKETDEEEKERILASTLEEQKFFTPLDDEKEKIHTDSGNKLLNFSYANEETIEFEGEEELMNYDMDSFFKDEEEVVFPKEDDYPNDITHYSDYNDGEYIYNLDQLKKYIYKDEREGIIQDEWSRHRLTTPLSFISLLDTSHNDETNLTFSMNENEKSNRFDEHFPHPKRRIYEKSRFTEAQEQQDVRKLNGETSDDSDYDHTDVVTTHREHDNENGKEDYYKNGTLYNTDRLYRNLSEDVPSVNLLHTYEDFPPAVLPRWEKRGEESPWGSEEGMHDFFTTLDSDRRGNYRANRKEDRPRRQEGGHEMQGRPRRYETRRRPRRDVIGRRPHGDVIGKRPHGDVIGKRPHGDVIGKRPHSDVIGRRPRRDEPKKKQGLDKQSVEMRKKSTLPSSRRLVRRESERSQNNRENENYRLNNIIKGERNKRHRNISTSGRPVRTVMPRIPRRIIGKKT</sequence>
<dbReference type="InterPro" id="IPR036852">
    <property type="entry name" value="Peptidase_S8/S53_dom_sf"/>
</dbReference>
<evidence type="ECO:0000256" key="3">
    <source>
        <dbReference type="SAM" id="MobiDB-lite"/>
    </source>
</evidence>
<name>A0A1Y1JL08_PLAGO</name>
<feature type="compositionally biased region" description="Basic and acidic residues" evidence="3">
    <location>
        <begin position="887"/>
        <end position="909"/>
    </location>
</feature>
<feature type="compositionally biased region" description="Basic and acidic residues" evidence="3">
    <location>
        <begin position="415"/>
        <end position="449"/>
    </location>
</feature>
<gene>
    <name evidence="5" type="ORF">PGO_102400</name>
</gene>
<dbReference type="EMBL" id="BDQF01000011">
    <property type="protein sequence ID" value="GAW81482.1"/>
    <property type="molecule type" value="Genomic_DNA"/>
</dbReference>
<keyword evidence="6" id="KW-1185">Reference proteome</keyword>
<feature type="region of interest" description="Disordered" evidence="3">
    <location>
        <begin position="359"/>
        <end position="449"/>
    </location>
</feature>
<dbReference type="GO" id="GO:0004252">
    <property type="term" value="F:serine-type endopeptidase activity"/>
    <property type="evidence" value="ECO:0007669"/>
    <property type="project" value="UniProtKB-EC"/>
</dbReference>
<feature type="region of interest" description="Disordered" evidence="3">
    <location>
        <begin position="862"/>
        <end position="911"/>
    </location>
</feature>
<dbReference type="RefSeq" id="XP_028544071.1">
    <property type="nucleotide sequence ID" value="XM_028688270.1"/>
</dbReference>
<evidence type="ECO:0000313" key="5">
    <source>
        <dbReference type="EMBL" id="GAW81482.1"/>
    </source>
</evidence>
<accession>A0A1Y1JL08</accession>
<keyword evidence="4" id="KW-0732">Signal</keyword>
<feature type="compositionally biased region" description="Acidic residues" evidence="3">
    <location>
        <begin position="618"/>
        <end position="629"/>
    </location>
</feature>
<evidence type="ECO:0000256" key="1">
    <source>
        <dbReference type="ARBA" id="ARBA00023529"/>
    </source>
</evidence>
<feature type="compositionally biased region" description="Basic and acidic residues" evidence="3">
    <location>
        <begin position="971"/>
        <end position="1003"/>
    </location>
</feature>
<dbReference type="GeneID" id="39748205"/>
<dbReference type="Proteomes" id="UP000195521">
    <property type="component" value="Unassembled WGS sequence"/>
</dbReference>
<dbReference type="OrthoDB" id="387243at2759"/>
<dbReference type="Gene3D" id="3.40.50.200">
    <property type="entry name" value="Peptidase S8/S53 domain"/>
    <property type="match status" value="1"/>
</dbReference>
<evidence type="ECO:0000256" key="2">
    <source>
        <dbReference type="ARBA" id="ARBA00023619"/>
    </source>
</evidence>
<feature type="region of interest" description="Disordered" evidence="3">
    <location>
        <begin position="618"/>
        <end position="640"/>
    </location>
</feature>
<feature type="compositionally biased region" description="Basic and acidic residues" evidence="3">
    <location>
        <begin position="1086"/>
        <end position="1099"/>
    </location>
</feature>
<feature type="compositionally biased region" description="Basic and acidic residues" evidence="3">
    <location>
        <begin position="383"/>
        <end position="405"/>
    </location>
</feature>
<protein>
    <recommendedName>
        <fullName evidence="2">subtilisin</fullName>
        <ecNumber evidence="2">3.4.21.62</ecNumber>
    </recommendedName>
</protein>
<feature type="signal peptide" evidence="4">
    <location>
        <begin position="1"/>
        <end position="29"/>
    </location>
</feature>
<feature type="chain" id="PRO_5012169026" description="subtilisin" evidence="4">
    <location>
        <begin position="30"/>
        <end position="1141"/>
    </location>
</feature>
<feature type="region of interest" description="Disordered" evidence="3">
    <location>
        <begin position="953"/>
        <end position="1099"/>
    </location>
</feature>
<dbReference type="SUPFAM" id="SSF52743">
    <property type="entry name" value="Subtilisin-like"/>
    <property type="match status" value="1"/>
</dbReference>
<comment type="catalytic activity">
    <reaction evidence="1">
        <text>Hydrolysis of proteins with broad specificity for peptide bonds, and a preference for a large uncharged residue in P1. Hydrolyzes peptide amides.</text>
        <dbReference type="EC" id="3.4.21.62"/>
    </reaction>
</comment>
<dbReference type="EC" id="3.4.21.62" evidence="2"/>
<feature type="compositionally biased region" description="Basic and acidic residues" evidence="3">
    <location>
        <begin position="862"/>
        <end position="878"/>
    </location>
</feature>